<comment type="caution">
    <text evidence="1">The sequence shown here is derived from an EMBL/GenBank/DDBJ whole genome shotgun (WGS) entry which is preliminary data.</text>
</comment>
<gene>
    <name evidence="1" type="ORF">M9H77_18620</name>
</gene>
<accession>A0ACC0B839</accession>
<reference evidence="2" key="1">
    <citation type="journal article" date="2023" name="Nat. Plants">
        <title>Single-cell RNA sequencing provides a high-resolution roadmap for understanding the multicellular compartmentation of specialized metabolism.</title>
        <authorList>
            <person name="Sun S."/>
            <person name="Shen X."/>
            <person name="Li Y."/>
            <person name="Li Y."/>
            <person name="Wang S."/>
            <person name="Li R."/>
            <person name="Zhang H."/>
            <person name="Shen G."/>
            <person name="Guo B."/>
            <person name="Wei J."/>
            <person name="Xu J."/>
            <person name="St-Pierre B."/>
            <person name="Chen S."/>
            <person name="Sun C."/>
        </authorList>
    </citation>
    <scope>NUCLEOTIDE SEQUENCE [LARGE SCALE GENOMIC DNA]</scope>
</reference>
<evidence type="ECO:0000313" key="1">
    <source>
        <dbReference type="EMBL" id="KAI5668767.1"/>
    </source>
</evidence>
<dbReference type="EMBL" id="CM044704">
    <property type="protein sequence ID" value="KAI5668767.1"/>
    <property type="molecule type" value="Genomic_DNA"/>
</dbReference>
<evidence type="ECO:0000313" key="2">
    <source>
        <dbReference type="Proteomes" id="UP001060085"/>
    </source>
</evidence>
<name>A0ACC0B839_CATRO</name>
<organism evidence="1 2">
    <name type="scientific">Catharanthus roseus</name>
    <name type="common">Madagascar periwinkle</name>
    <name type="synonym">Vinca rosea</name>
    <dbReference type="NCBI Taxonomy" id="4058"/>
    <lineage>
        <taxon>Eukaryota</taxon>
        <taxon>Viridiplantae</taxon>
        <taxon>Streptophyta</taxon>
        <taxon>Embryophyta</taxon>
        <taxon>Tracheophyta</taxon>
        <taxon>Spermatophyta</taxon>
        <taxon>Magnoliopsida</taxon>
        <taxon>eudicotyledons</taxon>
        <taxon>Gunneridae</taxon>
        <taxon>Pentapetalae</taxon>
        <taxon>asterids</taxon>
        <taxon>lamiids</taxon>
        <taxon>Gentianales</taxon>
        <taxon>Apocynaceae</taxon>
        <taxon>Rauvolfioideae</taxon>
        <taxon>Vinceae</taxon>
        <taxon>Catharanthinae</taxon>
        <taxon>Catharanthus</taxon>
    </lineage>
</organism>
<keyword evidence="2" id="KW-1185">Reference proteome</keyword>
<protein>
    <submittedName>
        <fullName evidence="1">Uncharacterized protein</fullName>
    </submittedName>
</protein>
<proteinExistence type="predicted"/>
<dbReference type="Proteomes" id="UP001060085">
    <property type="component" value="Linkage Group LG04"/>
</dbReference>
<sequence>MLYSIEIPCLGLKLSIFVILQTTSACAILGISIAMLENKKCFQVCNDKLNAPEYFRQGMSHSYRYPSLISYAHSSQDYFVYIDAKTEPTVPGRLLSKGDLLAEYLPRAVGLYPTVGGRVLVVLNNASADQHKVALDPFFVNRRTKPVNVSEHTHVRRVQESIKDWVFYTHNCSLALDPFFYNRRTEPVNISEYTHVRRSLVKSSIRCLGVSRSIEQSRFNCQTYLAAVVSCNAQCHPFFRAKTKGLRSSSAAYSKTKIPVLCQAPENFPLDIP</sequence>